<comment type="cofactor">
    <cofactor evidence="1">
        <name>Mn(2+)</name>
        <dbReference type="ChEBI" id="CHEBI:29035"/>
    </cofactor>
</comment>
<dbReference type="RefSeq" id="WP_108779393.1">
    <property type="nucleotide sequence ID" value="NZ_CP029186.1"/>
</dbReference>
<dbReference type="GO" id="GO:0004222">
    <property type="term" value="F:metalloendopeptidase activity"/>
    <property type="evidence" value="ECO:0007669"/>
    <property type="project" value="TreeGrafter"/>
</dbReference>
<sequence>MKKLLIAAIVFLSCFANAQKLDNSLLWKISGNGLSKPSYLMGTIHVTCDNTLDKKVLDALGATSQLYLELDMDEPGMQMKMMSGMMMKDGKTLTSLATPEDYKIVDEFFKKNMGMGIKMMDKFMPSVVGMMVLPKMVDCPIKSVEEALMNVSKEQKEEVYGLETIEDQMAVFDAIPYEEQMKELVKTAKDGLDASKATFKKMMDLYKSQNLTALMDFMQDKENQFYGENSDVLLDNRNSNWIPKIEEIAKKNPTFFGVGAAHLGGEKGVIMLLRQKGYTIEAVK</sequence>
<dbReference type="Proteomes" id="UP000244929">
    <property type="component" value="Chromosome"/>
</dbReference>
<accession>A0A2S1R1X2</accession>
<keyword evidence="7 13" id="KW-0732">Signal</keyword>
<comment type="subcellular location">
    <subcellularLocation>
        <location evidence="3">Membrane</location>
        <topology evidence="3">Single-pass type I membrane protein</topology>
    </subcellularLocation>
</comment>
<dbReference type="PANTHER" id="PTHR31120:SF6">
    <property type="entry name" value="METALLOPROTEASE TIKI HOMOLOG"/>
    <property type="match status" value="1"/>
</dbReference>
<keyword evidence="11" id="KW-0472">Membrane</keyword>
<evidence type="ECO:0000256" key="5">
    <source>
        <dbReference type="ARBA" id="ARBA00022692"/>
    </source>
</evidence>
<dbReference type="GO" id="GO:0006508">
    <property type="term" value="P:proteolysis"/>
    <property type="evidence" value="ECO:0007669"/>
    <property type="project" value="UniProtKB-KW"/>
</dbReference>
<feature type="signal peptide" evidence="13">
    <location>
        <begin position="1"/>
        <end position="18"/>
    </location>
</feature>
<evidence type="ECO:0000313" key="15">
    <source>
        <dbReference type="Proteomes" id="UP000244929"/>
    </source>
</evidence>
<dbReference type="CDD" id="cd14789">
    <property type="entry name" value="Tiki"/>
    <property type="match status" value="1"/>
</dbReference>
<dbReference type="EMBL" id="CP029186">
    <property type="protein sequence ID" value="AWH86670.1"/>
    <property type="molecule type" value="Genomic_DNA"/>
</dbReference>
<organism evidence="14 15">
    <name type="scientific">Flavobacterium album</name>
    <dbReference type="NCBI Taxonomy" id="2175091"/>
    <lineage>
        <taxon>Bacteria</taxon>
        <taxon>Pseudomonadati</taxon>
        <taxon>Bacteroidota</taxon>
        <taxon>Flavobacteriia</taxon>
        <taxon>Flavobacteriales</taxon>
        <taxon>Flavobacteriaceae</taxon>
        <taxon>Flavobacterium</taxon>
    </lineage>
</organism>
<keyword evidence="6" id="KW-0479">Metal-binding</keyword>
<evidence type="ECO:0000256" key="7">
    <source>
        <dbReference type="ARBA" id="ARBA00022729"/>
    </source>
</evidence>
<dbReference type="GO" id="GO:0030178">
    <property type="term" value="P:negative regulation of Wnt signaling pathway"/>
    <property type="evidence" value="ECO:0007669"/>
    <property type="project" value="InterPro"/>
</dbReference>
<evidence type="ECO:0000313" key="14">
    <source>
        <dbReference type="EMBL" id="AWH86670.1"/>
    </source>
</evidence>
<dbReference type="PANTHER" id="PTHR31120">
    <property type="entry name" value="METALLOPROTEASE TIKI"/>
    <property type="match status" value="1"/>
</dbReference>
<keyword evidence="15" id="KW-1185">Reference proteome</keyword>
<evidence type="ECO:0000256" key="3">
    <source>
        <dbReference type="ARBA" id="ARBA00004479"/>
    </source>
</evidence>
<dbReference type="KEGG" id="falb:HYN59_16830"/>
<dbReference type="GO" id="GO:0046872">
    <property type="term" value="F:metal ion binding"/>
    <property type="evidence" value="ECO:0007669"/>
    <property type="project" value="UniProtKB-KW"/>
</dbReference>
<dbReference type="AlphaFoldDB" id="A0A2S1R1X2"/>
<dbReference type="InterPro" id="IPR002816">
    <property type="entry name" value="TraB/PrgY/GumN_fam"/>
</dbReference>
<comment type="cofactor">
    <cofactor evidence="2">
        <name>Co(2+)</name>
        <dbReference type="ChEBI" id="CHEBI:48828"/>
    </cofactor>
</comment>
<name>A0A2S1R1X2_9FLAO</name>
<evidence type="ECO:0000256" key="11">
    <source>
        <dbReference type="ARBA" id="ARBA00023136"/>
    </source>
</evidence>
<evidence type="ECO:0000256" key="10">
    <source>
        <dbReference type="ARBA" id="ARBA00023049"/>
    </source>
</evidence>
<dbReference type="Pfam" id="PF01963">
    <property type="entry name" value="TraB_PrgY_gumN"/>
    <property type="match status" value="1"/>
</dbReference>
<gene>
    <name evidence="14" type="ORF">HYN59_16830</name>
</gene>
<keyword evidence="12" id="KW-0325">Glycoprotein</keyword>
<evidence type="ECO:0000256" key="6">
    <source>
        <dbReference type="ARBA" id="ARBA00022723"/>
    </source>
</evidence>
<keyword evidence="5" id="KW-0812">Transmembrane</keyword>
<feature type="chain" id="PRO_5015670011" evidence="13">
    <location>
        <begin position="19"/>
        <end position="284"/>
    </location>
</feature>
<evidence type="ECO:0000256" key="1">
    <source>
        <dbReference type="ARBA" id="ARBA00001936"/>
    </source>
</evidence>
<proteinExistence type="predicted"/>
<protein>
    <submittedName>
        <fullName evidence="14">TraB/GumN family protein</fullName>
    </submittedName>
</protein>
<evidence type="ECO:0000256" key="2">
    <source>
        <dbReference type="ARBA" id="ARBA00001941"/>
    </source>
</evidence>
<keyword evidence="8" id="KW-0378">Hydrolase</keyword>
<keyword evidence="9" id="KW-1133">Transmembrane helix</keyword>
<reference evidence="14 15" key="1">
    <citation type="submission" date="2018-04" db="EMBL/GenBank/DDBJ databases">
        <title>Genome sequencing of Flavobacterium sp. HYN0059.</title>
        <authorList>
            <person name="Yi H."/>
            <person name="Baek C."/>
        </authorList>
    </citation>
    <scope>NUCLEOTIDE SEQUENCE [LARGE SCALE GENOMIC DNA]</scope>
    <source>
        <strain evidence="14 15">HYN0059</strain>
    </source>
</reference>
<evidence type="ECO:0000256" key="12">
    <source>
        <dbReference type="ARBA" id="ARBA00023180"/>
    </source>
</evidence>
<dbReference type="GO" id="GO:0016020">
    <property type="term" value="C:membrane"/>
    <property type="evidence" value="ECO:0007669"/>
    <property type="project" value="UniProtKB-SubCell"/>
</dbReference>
<keyword evidence="4" id="KW-0645">Protease</keyword>
<dbReference type="OrthoDB" id="9798714at2"/>
<dbReference type="InterPro" id="IPR040230">
    <property type="entry name" value="TIKI1/2-like"/>
</dbReference>
<evidence type="ECO:0000256" key="4">
    <source>
        <dbReference type="ARBA" id="ARBA00022670"/>
    </source>
</evidence>
<evidence type="ECO:0000256" key="13">
    <source>
        <dbReference type="SAM" id="SignalP"/>
    </source>
</evidence>
<keyword evidence="10" id="KW-0482">Metalloprotease</keyword>
<evidence type="ECO:0000256" key="8">
    <source>
        <dbReference type="ARBA" id="ARBA00022801"/>
    </source>
</evidence>
<evidence type="ECO:0000256" key="9">
    <source>
        <dbReference type="ARBA" id="ARBA00022989"/>
    </source>
</evidence>